<evidence type="ECO:0000256" key="1">
    <source>
        <dbReference type="ARBA" id="ARBA00004123"/>
    </source>
</evidence>
<dbReference type="Pfam" id="PF06203">
    <property type="entry name" value="CCT"/>
    <property type="match status" value="1"/>
</dbReference>
<evidence type="ECO:0000256" key="6">
    <source>
        <dbReference type="PROSITE-ProRule" id="PRU00169"/>
    </source>
</evidence>
<evidence type="ECO:0000313" key="12">
    <source>
        <dbReference type="Proteomes" id="UP001552299"/>
    </source>
</evidence>
<protein>
    <recommendedName>
        <fullName evidence="13">Two-component response regulator-like PRR95</fullName>
    </recommendedName>
</protein>
<dbReference type="GO" id="GO:0000160">
    <property type="term" value="P:phosphorelay signal transduction system"/>
    <property type="evidence" value="ECO:0007669"/>
    <property type="project" value="UniProtKB-KW"/>
</dbReference>
<feature type="domain" description="CCT" evidence="10">
    <location>
        <begin position="600"/>
        <end position="642"/>
    </location>
</feature>
<evidence type="ECO:0000256" key="7">
    <source>
        <dbReference type="PROSITE-ProRule" id="PRU00357"/>
    </source>
</evidence>
<keyword evidence="12" id="KW-1185">Reference proteome</keyword>
<name>A0ABD0W6G4_DENTH</name>
<comment type="caution">
    <text evidence="6">Lacks conserved residue(s) required for the propagation of feature annotation.</text>
</comment>
<evidence type="ECO:0000256" key="5">
    <source>
        <dbReference type="ARBA" id="ARBA00023242"/>
    </source>
</evidence>
<dbReference type="AlphaFoldDB" id="A0ABD0W6G4"/>
<comment type="similarity">
    <text evidence="2">Belongs to the ARR-like family.</text>
</comment>
<dbReference type="InterPro" id="IPR001789">
    <property type="entry name" value="Sig_transdc_resp-reg_receiver"/>
</dbReference>
<keyword evidence="5 7" id="KW-0539">Nucleus</keyword>
<dbReference type="InterPro" id="IPR010402">
    <property type="entry name" value="CCT_domain"/>
</dbReference>
<gene>
    <name evidence="11" type="ORF">M5K25_000125</name>
</gene>
<keyword evidence="3" id="KW-0902">Two-component regulatory system</keyword>
<evidence type="ECO:0000256" key="4">
    <source>
        <dbReference type="ARBA" id="ARBA00023108"/>
    </source>
</evidence>
<evidence type="ECO:0000256" key="8">
    <source>
        <dbReference type="SAM" id="MobiDB-lite"/>
    </source>
</evidence>
<dbReference type="GO" id="GO:0005634">
    <property type="term" value="C:nucleus"/>
    <property type="evidence" value="ECO:0007669"/>
    <property type="project" value="UniProtKB-SubCell"/>
</dbReference>
<dbReference type="Pfam" id="PF00072">
    <property type="entry name" value="Response_reg"/>
    <property type="match status" value="1"/>
</dbReference>
<dbReference type="EMBL" id="JANQDX010000001">
    <property type="protein sequence ID" value="KAL0928252.1"/>
    <property type="molecule type" value="Genomic_DNA"/>
</dbReference>
<dbReference type="PROSITE" id="PS50110">
    <property type="entry name" value="RESPONSE_REGULATORY"/>
    <property type="match status" value="1"/>
</dbReference>
<dbReference type="PROSITE" id="PS51017">
    <property type="entry name" value="CCT"/>
    <property type="match status" value="1"/>
</dbReference>
<dbReference type="Gene3D" id="3.40.50.2300">
    <property type="match status" value="1"/>
</dbReference>
<dbReference type="PANTHER" id="PTHR43874:SF146">
    <property type="entry name" value="TWO-COMPONENT RESPONSE REGULATOR-LIKE APRR9"/>
    <property type="match status" value="1"/>
</dbReference>
<feature type="compositionally biased region" description="Basic and acidic residues" evidence="8">
    <location>
        <begin position="337"/>
        <end position="347"/>
    </location>
</feature>
<organism evidence="11 12">
    <name type="scientific">Dendrobium thyrsiflorum</name>
    <name type="common">Pinecone-like raceme dendrobium</name>
    <name type="synonym">Orchid</name>
    <dbReference type="NCBI Taxonomy" id="117978"/>
    <lineage>
        <taxon>Eukaryota</taxon>
        <taxon>Viridiplantae</taxon>
        <taxon>Streptophyta</taxon>
        <taxon>Embryophyta</taxon>
        <taxon>Tracheophyta</taxon>
        <taxon>Spermatophyta</taxon>
        <taxon>Magnoliopsida</taxon>
        <taxon>Liliopsida</taxon>
        <taxon>Asparagales</taxon>
        <taxon>Orchidaceae</taxon>
        <taxon>Epidendroideae</taxon>
        <taxon>Malaxideae</taxon>
        <taxon>Dendrobiinae</taxon>
        <taxon>Dendrobium</taxon>
    </lineage>
</organism>
<comment type="subcellular location">
    <subcellularLocation>
        <location evidence="1 7">Nucleus</location>
    </subcellularLocation>
</comment>
<evidence type="ECO:0000256" key="2">
    <source>
        <dbReference type="ARBA" id="ARBA00010330"/>
    </source>
</evidence>
<accession>A0ABD0W6G4</accession>
<comment type="caution">
    <text evidence="11">The sequence shown here is derived from an EMBL/GenBank/DDBJ whole genome shotgun (WGS) entry which is preliminary data.</text>
</comment>
<evidence type="ECO:0000313" key="11">
    <source>
        <dbReference type="EMBL" id="KAL0928252.1"/>
    </source>
</evidence>
<sequence>MGGEKVNKAVGFEEEVEEEGEEVTWEKLLLREPVRVLLVEGDDSTRQIIAALLRKCGYRVTVASDGLKAWETLREKDHNIDLVLTEVELPKISGVVLLTKMMEQDICNHIPVIMMSSNDSVSIAFKCMIKGAADFLVKPIRKNELKNLWQHVWRKRKGEIAVTRNEMVDFCYDHCPIKNATNDQDDVDCCEKESDAQSSCTRSDMEVESTCKLRNNMELNQPRHRNLSLFDELLIPNNHFEKQSDGSSSLFPNDEANGVISLGSDIQPEGKANCQEVDRDESSTELFDLIEVINNQPKRICISENSLDNFAENLHDDIELEQKSSSMPSLELSLDGYPHDNLNKQENDGSNTLHHSNSSAFSLYTNNSTAVPKFQAQNKGSSGSNGSIELSPSPSPYQSAVNPLNCNGLIPEPDRTKFMNATLSSQEGTAFRCTPIRLIPFPVPVGEICAGSNPLLQSIFYPQSAPAFWGAMASTLQGTFTENHPYQSGFNDFKSEQCHNQEHYSLKSHDHDFQGHHKQEEAVMVDEQRHVSAVTGDSASVCSDSRYNLNENGSTGVSNENNRPVTPFNTCESSARSGDDDAFQNFGELKSANQCHLSQREAALNKFRLKRKERCFEKKVRYLSRKKLAEQRPRVRGQFVRQV</sequence>
<evidence type="ECO:0008006" key="13">
    <source>
        <dbReference type="Google" id="ProtNLM"/>
    </source>
</evidence>
<feature type="region of interest" description="Disordered" evidence="8">
    <location>
        <begin position="374"/>
        <end position="397"/>
    </location>
</feature>
<dbReference type="Proteomes" id="UP001552299">
    <property type="component" value="Unassembled WGS sequence"/>
</dbReference>
<dbReference type="GO" id="GO:0048511">
    <property type="term" value="P:rhythmic process"/>
    <property type="evidence" value="ECO:0007669"/>
    <property type="project" value="UniProtKB-KW"/>
</dbReference>
<feature type="domain" description="Response regulatory" evidence="9">
    <location>
        <begin position="35"/>
        <end position="153"/>
    </location>
</feature>
<feature type="region of interest" description="Disordered" evidence="8">
    <location>
        <begin position="322"/>
        <end position="358"/>
    </location>
</feature>
<dbReference type="InterPro" id="IPR045279">
    <property type="entry name" value="ARR-like"/>
</dbReference>
<feature type="compositionally biased region" description="Polar residues" evidence="8">
    <location>
        <begin position="348"/>
        <end position="358"/>
    </location>
</feature>
<dbReference type="SUPFAM" id="SSF52172">
    <property type="entry name" value="CheY-like"/>
    <property type="match status" value="1"/>
</dbReference>
<keyword evidence="4" id="KW-0090">Biological rhythms</keyword>
<dbReference type="InterPro" id="IPR011006">
    <property type="entry name" value="CheY-like_superfamily"/>
</dbReference>
<reference evidence="11 12" key="1">
    <citation type="journal article" date="2024" name="Plant Biotechnol. J.">
        <title>Dendrobium thyrsiflorum genome and its molecular insights into genes involved in important horticultural traits.</title>
        <authorList>
            <person name="Chen B."/>
            <person name="Wang J.Y."/>
            <person name="Zheng P.J."/>
            <person name="Li K.L."/>
            <person name="Liang Y.M."/>
            <person name="Chen X.F."/>
            <person name="Zhang C."/>
            <person name="Zhao X."/>
            <person name="He X."/>
            <person name="Zhang G.Q."/>
            <person name="Liu Z.J."/>
            <person name="Xu Q."/>
        </authorList>
    </citation>
    <scope>NUCLEOTIDE SEQUENCE [LARGE SCALE GENOMIC DNA]</scope>
    <source>
        <strain evidence="11">GZMU011</strain>
    </source>
</reference>
<dbReference type="PANTHER" id="PTHR43874">
    <property type="entry name" value="TWO-COMPONENT RESPONSE REGULATOR"/>
    <property type="match status" value="1"/>
</dbReference>
<proteinExistence type="inferred from homology"/>
<evidence type="ECO:0000256" key="3">
    <source>
        <dbReference type="ARBA" id="ARBA00023012"/>
    </source>
</evidence>
<dbReference type="SMART" id="SM00448">
    <property type="entry name" value="REC"/>
    <property type="match status" value="1"/>
</dbReference>
<evidence type="ECO:0000259" key="10">
    <source>
        <dbReference type="PROSITE" id="PS51017"/>
    </source>
</evidence>
<evidence type="ECO:0000259" key="9">
    <source>
        <dbReference type="PROSITE" id="PS50110"/>
    </source>
</evidence>